<evidence type="ECO:0000256" key="3">
    <source>
        <dbReference type="ARBA" id="ARBA00022741"/>
    </source>
</evidence>
<evidence type="ECO:0000313" key="10">
    <source>
        <dbReference type="EMBL" id="GGA16980.1"/>
    </source>
</evidence>
<dbReference type="NCBIfam" id="TIGR01842">
    <property type="entry name" value="type_I_sec_PrtD"/>
    <property type="match status" value="1"/>
</dbReference>
<evidence type="ECO:0000256" key="2">
    <source>
        <dbReference type="ARBA" id="ARBA00022692"/>
    </source>
</evidence>
<dbReference type="GO" id="GO:0030256">
    <property type="term" value="C:type I protein secretion system complex"/>
    <property type="evidence" value="ECO:0007669"/>
    <property type="project" value="InterPro"/>
</dbReference>
<dbReference type="PROSITE" id="PS50929">
    <property type="entry name" value="ABC_TM1F"/>
    <property type="match status" value="1"/>
</dbReference>
<feature type="domain" description="ABC transmembrane type-1" evidence="9">
    <location>
        <begin position="29"/>
        <end position="305"/>
    </location>
</feature>
<reference evidence="10" key="2">
    <citation type="submission" date="2020-09" db="EMBL/GenBank/DDBJ databases">
        <authorList>
            <person name="Sun Q."/>
            <person name="Zhou Y."/>
        </authorList>
    </citation>
    <scope>NUCLEOTIDE SEQUENCE</scope>
    <source>
        <strain evidence="10">CGMCC 1.15880</strain>
    </source>
</reference>
<dbReference type="Pfam" id="PF00005">
    <property type="entry name" value="ABC_tran"/>
    <property type="match status" value="1"/>
</dbReference>
<evidence type="ECO:0000256" key="7">
    <source>
        <dbReference type="SAM" id="Phobius"/>
    </source>
</evidence>
<dbReference type="SUPFAM" id="SSF52540">
    <property type="entry name" value="P-loop containing nucleoside triphosphate hydrolases"/>
    <property type="match status" value="1"/>
</dbReference>
<dbReference type="SUPFAM" id="SSF90123">
    <property type="entry name" value="ABC transporter transmembrane region"/>
    <property type="match status" value="1"/>
</dbReference>
<evidence type="ECO:0000259" key="9">
    <source>
        <dbReference type="PROSITE" id="PS50929"/>
    </source>
</evidence>
<keyword evidence="2 7" id="KW-0812">Transmembrane</keyword>
<dbReference type="InterPro" id="IPR003439">
    <property type="entry name" value="ABC_transporter-like_ATP-bd"/>
</dbReference>
<dbReference type="GO" id="GO:0034040">
    <property type="term" value="F:ATPase-coupled lipid transmembrane transporter activity"/>
    <property type="evidence" value="ECO:0007669"/>
    <property type="project" value="TreeGrafter"/>
</dbReference>
<keyword evidence="3" id="KW-0547">Nucleotide-binding</keyword>
<organism evidence="10 11">
    <name type="scientific">Neptunicoccus cionae</name>
    <dbReference type="NCBI Taxonomy" id="2035344"/>
    <lineage>
        <taxon>Bacteria</taxon>
        <taxon>Pseudomonadati</taxon>
        <taxon>Pseudomonadota</taxon>
        <taxon>Alphaproteobacteria</taxon>
        <taxon>Rhodobacterales</taxon>
        <taxon>Paracoccaceae</taxon>
        <taxon>Neptunicoccus</taxon>
    </lineage>
</organism>
<dbReference type="GO" id="GO:0016887">
    <property type="term" value="F:ATP hydrolysis activity"/>
    <property type="evidence" value="ECO:0007669"/>
    <property type="project" value="InterPro"/>
</dbReference>
<dbReference type="GO" id="GO:0005524">
    <property type="term" value="F:ATP binding"/>
    <property type="evidence" value="ECO:0007669"/>
    <property type="project" value="UniProtKB-KW"/>
</dbReference>
<dbReference type="EMBL" id="BMKA01000002">
    <property type="protein sequence ID" value="GGA16980.1"/>
    <property type="molecule type" value="Genomic_DNA"/>
</dbReference>
<comment type="caution">
    <text evidence="10">The sequence shown here is derived from an EMBL/GenBank/DDBJ whole genome shotgun (WGS) entry which is preliminary data.</text>
</comment>
<proteinExistence type="predicted"/>
<accession>A0A916QXY5</accession>
<keyword evidence="5 7" id="KW-1133">Transmembrane helix</keyword>
<dbReference type="Pfam" id="PF00664">
    <property type="entry name" value="ABC_membrane"/>
    <property type="match status" value="1"/>
</dbReference>
<keyword evidence="10" id="KW-0378">Hydrolase</keyword>
<comment type="subcellular location">
    <subcellularLocation>
        <location evidence="1">Cell membrane</location>
        <topology evidence="1">Multi-pass membrane protein</topology>
    </subcellularLocation>
</comment>
<feature type="transmembrane region" description="Helical" evidence="7">
    <location>
        <begin position="25"/>
        <end position="51"/>
    </location>
</feature>
<dbReference type="InterPro" id="IPR011527">
    <property type="entry name" value="ABC1_TM_dom"/>
</dbReference>
<dbReference type="GO" id="GO:0008233">
    <property type="term" value="F:peptidase activity"/>
    <property type="evidence" value="ECO:0007669"/>
    <property type="project" value="UniProtKB-KW"/>
</dbReference>
<dbReference type="InterPro" id="IPR017871">
    <property type="entry name" value="ABC_transporter-like_CS"/>
</dbReference>
<keyword evidence="4" id="KW-0067">ATP-binding</keyword>
<keyword evidence="6 7" id="KW-0472">Membrane</keyword>
<dbReference type="AlphaFoldDB" id="A0A916QXY5"/>
<feature type="domain" description="ABC transporter" evidence="8">
    <location>
        <begin position="336"/>
        <end position="572"/>
    </location>
</feature>
<reference evidence="10" key="1">
    <citation type="journal article" date="2014" name="Int. J. Syst. Evol. Microbiol.">
        <title>Complete genome sequence of Corynebacterium casei LMG S-19264T (=DSM 44701T), isolated from a smear-ripened cheese.</title>
        <authorList>
            <consortium name="US DOE Joint Genome Institute (JGI-PGF)"/>
            <person name="Walter F."/>
            <person name="Albersmeier A."/>
            <person name="Kalinowski J."/>
            <person name="Ruckert C."/>
        </authorList>
    </citation>
    <scope>NUCLEOTIDE SEQUENCE</scope>
    <source>
        <strain evidence="10">CGMCC 1.15880</strain>
    </source>
</reference>
<sequence>MAGEKMHYPVGLAELRDVRSRSRGLFLSVGFFSIFVNLLMLTGPLFMLQVYDRVLGSRSEATLVALSVLVALLYILFGVLDWARGRVLARAGAQFQSDLDERVFKALLKVPSQPGRGDKIQSGLRDLESVQKLMTSPALFAICDMPWTPIFACAIFLFHPMLGYLALAGGGLLIITTIINQKVSKKGVIDAQIQSTRADSFAENVRDDREVVQGLGMRGAVMSRWRKTRNKSLSSNMQSSDVTGAFSSFTKAFRLFLQSAMLALGAYLVLQNELTPGAMIAGSILMGRALAPIEMAIGQWPLVQRASSGWFNLSKLLEIVPDETPRTALPRPKAHLSAQNLTAVPPGESQASLKMVSFEVQPGTALGVIGPSAAGKSSLARVICGIWKPASGRIRLDGASLDNYDPDVLGQYIGYLPQTVTLFDATIAENIARMSETPDAAAVVSAAKKAGAHEMILEQPEGYDTPIGNFGGRLSGGQRQRLGLARALYGDPLILVLDEPNSNLDSVGSNALNDAIRTMKAEGKSVIIMAHRPAAIAECENLLVLENGMRKAFGPRDEVLKEQVRNVAQITDALQKGRAS</sequence>
<keyword evidence="11" id="KW-1185">Reference proteome</keyword>
<protein>
    <submittedName>
        <fullName evidence="10">Protease/lipase ABC transporter permease/ATP-binding protein</fullName>
    </submittedName>
</protein>
<dbReference type="InterPro" id="IPR036640">
    <property type="entry name" value="ABC1_TM_sf"/>
</dbReference>
<dbReference type="GO" id="GO:0140359">
    <property type="term" value="F:ABC-type transporter activity"/>
    <property type="evidence" value="ECO:0007669"/>
    <property type="project" value="InterPro"/>
</dbReference>
<evidence type="ECO:0000313" key="11">
    <source>
        <dbReference type="Proteomes" id="UP000628017"/>
    </source>
</evidence>
<evidence type="ECO:0000256" key="1">
    <source>
        <dbReference type="ARBA" id="ARBA00004651"/>
    </source>
</evidence>
<dbReference type="SMART" id="SM00382">
    <property type="entry name" value="AAA"/>
    <property type="match status" value="1"/>
</dbReference>
<evidence type="ECO:0000256" key="5">
    <source>
        <dbReference type="ARBA" id="ARBA00022989"/>
    </source>
</evidence>
<evidence type="ECO:0000256" key="4">
    <source>
        <dbReference type="ARBA" id="ARBA00022840"/>
    </source>
</evidence>
<dbReference type="GO" id="GO:0006508">
    <property type="term" value="P:proteolysis"/>
    <property type="evidence" value="ECO:0007669"/>
    <property type="project" value="UniProtKB-KW"/>
</dbReference>
<gene>
    <name evidence="10" type="ORF">GCM10011498_16930</name>
</gene>
<dbReference type="RefSeq" id="WP_188673340.1">
    <property type="nucleotide sequence ID" value="NZ_BMKA01000002.1"/>
</dbReference>
<dbReference type="GO" id="GO:0005886">
    <property type="term" value="C:plasma membrane"/>
    <property type="evidence" value="ECO:0007669"/>
    <property type="project" value="UniProtKB-SubCell"/>
</dbReference>
<dbReference type="PANTHER" id="PTHR24221">
    <property type="entry name" value="ATP-BINDING CASSETTE SUB-FAMILY B"/>
    <property type="match status" value="1"/>
</dbReference>
<dbReference type="PROSITE" id="PS00211">
    <property type="entry name" value="ABC_TRANSPORTER_1"/>
    <property type="match status" value="1"/>
</dbReference>
<feature type="transmembrane region" description="Helical" evidence="7">
    <location>
        <begin position="164"/>
        <end position="180"/>
    </location>
</feature>
<dbReference type="Proteomes" id="UP000628017">
    <property type="component" value="Unassembled WGS sequence"/>
</dbReference>
<dbReference type="PROSITE" id="PS50893">
    <property type="entry name" value="ABC_TRANSPORTER_2"/>
    <property type="match status" value="1"/>
</dbReference>
<dbReference type="Gene3D" id="1.20.1560.10">
    <property type="entry name" value="ABC transporter type 1, transmembrane domain"/>
    <property type="match status" value="1"/>
</dbReference>
<dbReference type="InterPro" id="IPR027417">
    <property type="entry name" value="P-loop_NTPase"/>
</dbReference>
<name>A0A916QXY5_9RHOB</name>
<dbReference type="Gene3D" id="3.40.50.300">
    <property type="entry name" value="P-loop containing nucleotide triphosphate hydrolases"/>
    <property type="match status" value="1"/>
</dbReference>
<evidence type="ECO:0000259" key="8">
    <source>
        <dbReference type="PROSITE" id="PS50893"/>
    </source>
</evidence>
<keyword evidence="10" id="KW-0645">Protease</keyword>
<dbReference type="InterPro" id="IPR010128">
    <property type="entry name" value="ATPase_T1SS_PrtD-like"/>
</dbReference>
<dbReference type="InterPro" id="IPR039421">
    <property type="entry name" value="Type_1_exporter"/>
</dbReference>
<dbReference type="PANTHER" id="PTHR24221:SF248">
    <property type="entry name" value="ABC TRANSPORTER TRANSMEMBRANE REGION"/>
    <property type="match status" value="1"/>
</dbReference>
<dbReference type="InterPro" id="IPR003593">
    <property type="entry name" value="AAA+_ATPase"/>
</dbReference>
<feature type="transmembrane region" description="Helical" evidence="7">
    <location>
        <begin position="63"/>
        <end position="83"/>
    </location>
</feature>
<dbReference type="GO" id="GO:0030253">
    <property type="term" value="P:protein secretion by the type I secretion system"/>
    <property type="evidence" value="ECO:0007669"/>
    <property type="project" value="InterPro"/>
</dbReference>
<evidence type="ECO:0000256" key="6">
    <source>
        <dbReference type="ARBA" id="ARBA00023136"/>
    </source>
</evidence>